<dbReference type="Pfam" id="PF03886">
    <property type="entry name" value="ABC_trans_aux"/>
    <property type="match status" value="1"/>
</dbReference>
<evidence type="ECO:0000259" key="1">
    <source>
        <dbReference type="Pfam" id="PF03886"/>
    </source>
</evidence>
<gene>
    <name evidence="2" type="ORF">YZ82_07945</name>
</gene>
<dbReference type="SUPFAM" id="SSF159594">
    <property type="entry name" value="XCC0632-like"/>
    <property type="match status" value="1"/>
</dbReference>
<sequence length="191" mass="21671">MKYLFITLVAILISGCIAKQGIQSRYYELENVAKPNFKCDRSANIDVFIDKIKMLDIYQSRNIIYKQNSQISYLKDAKFASYPNVMIYKSLIDYLQNHCKFKPVLSSKEGFLNLKITILDIYVSQNEAKISAFVSVNNDKKVLANSVLSQTKSIDKFSEENAINALNLALANIQDQIYDLLTSALIATSEN</sequence>
<reference evidence="2 3" key="1">
    <citation type="submission" date="2019-07" db="EMBL/GenBank/DDBJ databases">
        <title>Rapid identification of Enteric Bacteria from Whole Genome Sequences (WGS) using Average Nucleotide Identity (ANI).</title>
        <authorList>
            <person name="Lane C."/>
        </authorList>
    </citation>
    <scope>NUCLEOTIDE SEQUENCE [LARGE SCALE GENOMIC DNA]</scope>
    <source>
        <strain evidence="2 3">D2411</strain>
    </source>
</reference>
<comment type="caution">
    <text evidence="2">The sequence shown here is derived from an EMBL/GenBank/DDBJ whole genome shotgun (WGS) entry which is preliminary data.</text>
</comment>
<feature type="domain" description="ABC-type transport auxiliary lipoprotein component" evidence="1">
    <location>
        <begin position="27"/>
        <end position="177"/>
    </location>
</feature>
<dbReference type="EMBL" id="VOAP01000027">
    <property type="protein sequence ID" value="TWO18532.1"/>
    <property type="molecule type" value="Genomic_DNA"/>
</dbReference>
<dbReference type="Gene3D" id="3.40.50.10610">
    <property type="entry name" value="ABC-type transport auxiliary lipoprotein component"/>
    <property type="match status" value="1"/>
</dbReference>
<dbReference type="Proteomes" id="UP000321812">
    <property type="component" value="Unassembled WGS sequence"/>
</dbReference>
<dbReference type="AlphaFoldDB" id="A0A562X8R4"/>
<evidence type="ECO:0000313" key="2">
    <source>
        <dbReference type="EMBL" id="TWO18532.1"/>
    </source>
</evidence>
<dbReference type="PROSITE" id="PS51257">
    <property type="entry name" value="PROKAR_LIPOPROTEIN"/>
    <property type="match status" value="1"/>
</dbReference>
<organism evidence="2 3">
    <name type="scientific">Campylobacter hyointestinalis</name>
    <dbReference type="NCBI Taxonomy" id="198"/>
    <lineage>
        <taxon>Bacteria</taxon>
        <taxon>Pseudomonadati</taxon>
        <taxon>Campylobacterota</taxon>
        <taxon>Epsilonproteobacteria</taxon>
        <taxon>Campylobacterales</taxon>
        <taxon>Campylobacteraceae</taxon>
        <taxon>Campylobacter</taxon>
    </lineage>
</organism>
<accession>A0A562X8R4</accession>
<dbReference type="InterPro" id="IPR005586">
    <property type="entry name" value="ABC_trans_aux"/>
</dbReference>
<evidence type="ECO:0000313" key="3">
    <source>
        <dbReference type="Proteomes" id="UP000321812"/>
    </source>
</evidence>
<proteinExistence type="predicted"/>
<name>A0A562X8R4_CAMHY</name>
<protein>
    <recommendedName>
        <fullName evidence="1">ABC-type transport auxiliary lipoprotein component domain-containing protein</fullName>
    </recommendedName>
</protein>
<dbReference type="RefSeq" id="WP_147497557.1">
    <property type="nucleotide sequence ID" value="NZ_VOAP01000027.1"/>
</dbReference>